<dbReference type="EMBL" id="CAJOBF010003538">
    <property type="protein sequence ID" value="CAF4096373.1"/>
    <property type="molecule type" value="Genomic_DNA"/>
</dbReference>
<evidence type="ECO:0000313" key="2">
    <source>
        <dbReference type="EMBL" id="CAF4096373.1"/>
    </source>
</evidence>
<dbReference type="Pfam" id="PF08719">
    <property type="entry name" value="NADAR"/>
    <property type="match status" value="1"/>
</dbReference>
<proteinExistence type="predicted"/>
<organism evidence="2 3">
    <name type="scientific">Rotaria magnacalcarata</name>
    <dbReference type="NCBI Taxonomy" id="392030"/>
    <lineage>
        <taxon>Eukaryota</taxon>
        <taxon>Metazoa</taxon>
        <taxon>Spiralia</taxon>
        <taxon>Gnathifera</taxon>
        <taxon>Rotifera</taxon>
        <taxon>Eurotatoria</taxon>
        <taxon>Bdelloidea</taxon>
        <taxon>Philodinida</taxon>
        <taxon>Philodinidae</taxon>
        <taxon>Rotaria</taxon>
    </lineage>
</organism>
<dbReference type="Gene3D" id="1.10.357.40">
    <property type="entry name" value="YbiA-like"/>
    <property type="match status" value="1"/>
</dbReference>
<name>A0A819ULH8_9BILA</name>
<evidence type="ECO:0000313" key="3">
    <source>
        <dbReference type="Proteomes" id="UP000663842"/>
    </source>
</evidence>
<dbReference type="InterPro" id="IPR012816">
    <property type="entry name" value="NADAR"/>
</dbReference>
<dbReference type="CDD" id="cd15457">
    <property type="entry name" value="NADAR"/>
    <property type="match status" value="1"/>
</dbReference>
<evidence type="ECO:0000259" key="1">
    <source>
        <dbReference type="Pfam" id="PF08719"/>
    </source>
</evidence>
<dbReference type="Proteomes" id="UP000663842">
    <property type="component" value="Unassembled WGS sequence"/>
</dbReference>
<sequence>MGGPGVIDGTEHPETDNFLPCQLVIDGITYLSSENYFQCTKTTNELDREMILNSGPGDACQLAGQTVGLRSDWKSIKSDDMYKGNLAKFQQSEDLRKLLVEPGTRSVHFTESTPFCNPNPLSPNNSPRSHRKIAKSLGTPCRNHWNDIIVQIIRAELCQNGDEDARLAAEICETMKKYAQENK</sequence>
<dbReference type="InterPro" id="IPR037238">
    <property type="entry name" value="YbiA-like_sf"/>
</dbReference>
<dbReference type="SUPFAM" id="SSF143990">
    <property type="entry name" value="YbiA-like"/>
    <property type="match status" value="1"/>
</dbReference>
<dbReference type="AlphaFoldDB" id="A0A819ULH8"/>
<gene>
    <name evidence="2" type="ORF">UXM345_LOCUS21979</name>
</gene>
<reference evidence="2" key="1">
    <citation type="submission" date="2021-02" db="EMBL/GenBank/DDBJ databases">
        <authorList>
            <person name="Nowell W R."/>
        </authorList>
    </citation>
    <scope>NUCLEOTIDE SEQUENCE</scope>
</reference>
<comment type="caution">
    <text evidence="2">The sequence shown here is derived from an EMBL/GenBank/DDBJ whole genome shotgun (WGS) entry which is preliminary data.</text>
</comment>
<protein>
    <recommendedName>
        <fullName evidence="1">NADAR domain-containing protein</fullName>
    </recommendedName>
</protein>
<accession>A0A819ULH8</accession>
<feature type="domain" description="NADAR" evidence="1">
    <location>
        <begin position="23"/>
        <end position="106"/>
    </location>
</feature>